<dbReference type="Proteomes" id="UP000799536">
    <property type="component" value="Unassembled WGS sequence"/>
</dbReference>
<sequence>MVLSKLLTLASIFAAVSAATTTAAPSPSATESKASSTPSASTNSTKGPQVHTVLVGSGGFKFTPNKLENVNKGDTVTFEFYPKDHSVARAEYMSPCVPYEDTGKGKVGFYSGVHWVNTVNDLTYYNLTINDTEPIFFYCTAKGSCNDQQMVGVINPNASMTLETQIAFAKNSTLELAPGDEIPPEATGSLTQATNGPTATPSAGANSASTEKHDHKSTSLSGGAIAGIVVGCVAFLAICAALFFFVGRTKSLKEAINRNVATVTKITPGAPGTPAPFSDYGSPMASPMLHGYSPVPSPGMHHQSGDFSNMNTQLPPYQQHGVGEPQFKQWGASQLAPGVPQMSEVYESNPHHSISELASPTPNQQEFVAELEGPIKSPRT</sequence>
<gene>
    <name evidence="4" type="ORF">GQ43DRAFT_418430</name>
</gene>
<evidence type="ECO:0000256" key="2">
    <source>
        <dbReference type="SAM" id="Phobius"/>
    </source>
</evidence>
<name>A0A9P4MRT2_9PLEO</name>
<reference evidence="4" key="1">
    <citation type="journal article" date="2020" name="Stud. Mycol.">
        <title>101 Dothideomycetes genomes: a test case for predicting lifestyles and emergence of pathogens.</title>
        <authorList>
            <person name="Haridas S."/>
            <person name="Albert R."/>
            <person name="Binder M."/>
            <person name="Bloem J."/>
            <person name="Labutti K."/>
            <person name="Salamov A."/>
            <person name="Andreopoulos B."/>
            <person name="Baker S."/>
            <person name="Barry K."/>
            <person name="Bills G."/>
            <person name="Bluhm B."/>
            <person name="Cannon C."/>
            <person name="Castanera R."/>
            <person name="Culley D."/>
            <person name="Daum C."/>
            <person name="Ezra D."/>
            <person name="Gonzalez J."/>
            <person name="Henrissat B."/>
            <person name="Kuo A."/>
            <person name="Liang C."/>
            <person name="Lipzen A."/>
            <person name="Lutzoni F."/>
            <person name="Magnuson J."/>
            <person name="Mondo S."/>
            <person name="Nolan M."/>
            <person name="Ohm R."/>
            <person name="Pangilinan J."/>
            <person name="Park H.-J."/>
            <person name="Ramirez L."/>
            <person name="Alfaro M."/>
            <person name="Sun H."/>
            <person name="Tritt A."/>
            <person name="Yoshinaga Y."/>
            <person name="Zwiers L.-H."/>
            <person name="Turgeon B."/>
            <person name="Goodwin S."/>
            <person name="Spatafora J."/>
            <person name="Crous P."/>
            <person name="Grigoriev I."/>
        </authorList>
    </citation>
    <scope>NUCLEOTIDE SEQUENCE</scope>
    <source>
        <strain evidence="4">ATCC 74209</strain>
    </source>
</reference>
<evidence type="ECO:0000256" key="1">
    <source>
        <dbReference type="SAM" id="MobiDB-lite"/>
    </source>
</evidence>
<dbReference type="InterPro" id="IPR008972">
    <property type="entry name" value="Cupredoxin"/>
</dbReference>
<feature type="region of interest" description="Disordered" evidence="1">
    <location>
        <begin position="24"/>
        <end position="49"/>
    </location>
</feature>
<dbReference type="InterPro" id="IPR052953">
    <property type="entry name" value="Ser-rich/MCO-related"/>
</dbReference>
<evidence type="ECO:0000256" key="3">
    <source>
        <dbReference type="SAM" id="SignalP"/>
    </source>
</evidence>
<feature type="chain" id="PRO_5040123234" description="Extracellular serine-rich protein" evidence="3">
    <location>
        <begin position="19"/>
        <end position="380"/>
    </location>
</feature>
<dbReference type="Gene3D" id="2.60.40.420">
    <property type="entry name" value="Cupredoxins - blue copper proteins"/>
    <property type="match status" value="1"/>
</dbReference>
<dbReference type="SUPFAM" id="SSF49503">
    <property type="entry name" value="Cupredoxins"/>
    <property type="match status" value="1"/>
</dbReference>
<dbReference type="AlphaFoldDB" id="A0A9P4MRT2"/>
<dbReference type="EMBL" id="ML994031">
    <property type="protein sequence ID" value="KAF2200257.1"/>
    <property type="molecule type" value="Genomic_DNA"/>
</dbReference>
<evidence type="ECO:0000313" key="5">
    <source>
        <dbReference type="Proteomes" id="UP000799536"/>
    </source>
</evidence>
<keyword evidence="2" id="KW-1133">Transmembrane helix</keyword>
<evidence type="ECO:0008006" key="6">
    <source>
        <dbReference type="Google" id="ProtNLM"/>
    </source>
</evidence>
<organism evidence="4 5">
    <name type="scientific">Delitschia confertaspora ATCC 74209</name>
    <dbReference type="NCBI Taxonomy" id="1513339"/>
    <lineage>
        <taxon>Eukaryota</taxon>
        <taxon>Fungi</taxon>
        <taxon>Dikarya</taxon>
        <taxon>Ascomycota</taxon>
        <taxon>Pezizomycotina</taxon>
        <taxon>Dothideomycetes</taxon>
        <taxon>Pleosporomycetidae</taxon>
        <taxon>Pleosporales</taxon>
        <taxon>Delitschiaceae</taxon>
        <taxon>Delitschia</taxon>
    </lineage>
</organism>
<dbReference type="PANTHER" id="PTHR34883:SF8">
    <property type="entry name" value="EXTRACELLULAR SERINE-RICH PROTEIN (AFU_ORTHOLOGUE AFUA_6G00670)"/>
    <property type="match status" value="1"/>
</dbReference>
<proteinExistence type="predicted"/>
<keyword evidence="2" id="KW-0472">Membrane</keyword>
<dbReference type="PANTHER" id="PTHR34883">
    <property type="entry name" value="SERINE-RICH PROTEIN, PUTATIVE-RELATED-RELATED"/>
    <property type="match status" value="1"/>
</dbReference>
<feature type="compositionally biased region" description="Low complexity" evidence="1">
    <location>
        <begin position="24"/>
        <end position="45"/>
    </location>
</feature>
<comment type="caution">
    <text evidence="4">The sequence shown here is derived from an EMBL/GenBank/DDBJ whole genome shotgun (WGS) entry which is preliminary data.</text>
</comment>
<feature type="compositionally biased region" description="Polar residues" evidence="1">
    <location>
        <begin position="188"/>
        <end position="209"/>
    </location>
</feature>
<dbReference type="OrthoDB" id="2331100at2759"/>
<keyword evidence="3" id="KW-0732">Signal</keyword>
<keyword evidence="2" id="KW-0812">Transmembrane</keyword>
<feature type="signal peptide" evidence="3">
    <location>
        <begin position="1"/>
        <end position="18"/>
    </location>
</feature>
<evidence type="ECO:0000313" key="4">
    <source>
        <dbReference type="EMBL" id="KAF2200257.1"/>
    </source>
</evidence>
<accession>A0A9P4MRT2</accession>
<feature type="transmembrane region" description="Helical" evidence="2">
    <location>
        <begin position="224"/>
        <end position="246"/>
    </location>
</feature>
<keyword evidence="5" id="KW-1185">Reference proteome</keyword>
<protein>
    <recommendedName>
        <fullName evidence="6">Extracellular serine-rich protein</fullName>
    </recommendedName>
</protein>
<dbReference type="CDD" id="cd12087">
    <property type="entry name" value="TM_EGFR-like"/>
    <property type="match status" value="1"/>
</dbReference>
<feature type="region of interest" description="Disordered" evidence="1">
    <location>
        <begin position="178"/>
        <end position="217"/>
    </location>
</feature>